<dbReference type="STRING" id="1442368.A0A0D2GLX7"/>
<dbReference type="GeneID" id="25305582"/>
<sequence>MASLSSRLDALRPKVEELMRIGGTPGLSLDVMHHGNQVYYASYGYHDVEGRLPPTDETVLPVCSLTKAVTAAAIGILVEEKKARWDTLVKDALPSFHINDDILQNHLTLTDLLCHRSGISWGDNLFIGTDNNVLIGEIRSGSTPLS</sequence>
<dbReference type="SUPFAM" id="SSF56601">
    <property type="entry name" value="beta-lactamase/transpeptidase-like"/>
    <property type="match status" value="1"/>
</dbReference>
<dbReference type="AlphaFoldDB" id="A0A0D2GLX7"/>
<dbReference type="PANTHER" id="PTHR46825">
    <property type="entry name" value="D-ALANYL-D-ALANINE-CARBOXYPEPTIDASE/ENDOPEPTIDASE AMPH"/>
    <property type="match status" value="1"/>
</dbReference>
<evidence type="ECO:0000259" key="2">
    <source>
        <dbReference type="Pfam" id="PF00144"/>
    </source>
</evidence>
<dbReference type="InterPro" id="IPR050491">
    <property type="entry name" value="AmpC-like"/>
</dbReference>
<dbReference type="EMBL" id="KN846972">
    <property type="protein sequence ID" value="KIW79480.1"/>
    <property type="molecule type" value="Genomic_DNA"/>
</dbReference>
<evidence type="ECO:0000313" key="3">
    <source>
        <dbReference type="EMBL" id="KIW79480.1"/>
    </source>
</evidence>
<keyword evidence="4" id="KW-1185">Reference proteome</keyword>
<dbReference type="InterPro" id="IPR012338">
    <property type="entry name" value="Beta-lactam/transpept-like"/>
</dbReference>
<organism evidence="3 4">
    <name type="scientific">Fonsecaea pedrosoi CBS 271.37</name>
    <dbReference type="NCBI Taxonomy" id="1442368"/>
    <lineage>
        <taxon>Eukaryota</taxon>
        <taxon>Fungi</taxon>
        <taxon>Dikarya</taxon>
        <taxon>Ascomycota</taxon>
        <taxon>Pezizomycotina</taxon>
        <taxon>Eurotiomycetes</taxon>
        <taxon>Chaetothyriomycetidae</taxon>
        <taxon>Chaetothyriales</taxon>
        <taxon>Herpotrichiellaceae</taxon>
        <taxon>Fonsecaea</taxon>
    </lineage>
</organism>
<dbReference type="PANTHER" id="PTHR46825:SF14">
    <property type="entry name" value="BETA-LACTAMASE-RELATED DOMAIN-CONTAINING PROTEIN"/>
    <property type="match status" value="1"/>
</dbReference>
<comment type="similarity">
    <text evidence="1">Belongs to the peptidase S12 family.</text>
</comment>
<dbReference type="Pfam" id="PF00144">
    <property type="entry name" value="Beta-lactamase"/>
    <property type="match status" value="1"/>
</dbReference>
<reference evidence="3 4" key="1">
    <citation type="submission" date="2015-01" db="EMBL/GenBank/DDBJ databases">
        <title>The Genome Sequence of Fonsecaea pedrosoi CBS 271.37.</title>
        <authorList>
            <consortium name="The Broad Institute Genomics Platform"/>
            <person name="Cuomo C."/>
            <person name="de Hoog S."/>
            <person name="Gorbushina A."/>
            <person name="Stielow B."/>
            <person name="Teixiera M."/>
            <person name="Abouelleil A."/>
            <person name="Chapman S.B."/>
            <person name="Priest M."/>
            <person name="Young S.K."/>
            <person name="Wortman J."/>
            <person name="Nusbaum C."/>
            <person name="Birren B."/>
        </authorList>
    </citation>
    <scope>NUCLEOTIDE SEQUENCE [LARGE SCALE GENOMIC DNA]</scope>
    <source>
        <strain evidence="3 4">CBS 271.37</strain>
    </source>
</reference>
<dbReference type="Gene3D" id="3.40.710.10">
    <property type="entry name" value="DD-peptidase/beta-lactamase superfamily"/>
    <property type="match status" value="1"/>
</dbReference>
<dbReference type="InterPro" id="IPR001466">
    <property type="entry name" value="Beta-lactam-related"/>
</dbReference>
<accession>A0A0D2GLX7</accession>
<dbReference type="OrthoDB" id="5946976at2759"/>
<dbReference type="VEuPathDB" id="FungiDB:Z517_06092"/>
<gene>
    <name evidence="3" type="ORF">Z517_06092</name>
</gene>
<evidence type="ECO:0000256" key="1">
    <source>
        <dbReference type="ARBA" id="ARBA00038215"/>
    </source>
</evidence>
<name>A0A0D2GLX7_9EURO</name>
<dbReference type="RefSeq" id="XP_013283288.1">
    <property type="nucleotide sequence ID" value="XM_013427834.1"/>
</dbReference>
<dbReference type="Proteomes" id="UP000053029">
    <property type="component" value="Unassembled WGS sequence"/>
</dbReference>
<proteinExistence type="inferred from homology"/>
<evidence type="ECO:0000313" key="4">
    <source>
        <dbReference type="Proteomes" id="UP000053029"/>
    </source>
</evidence>
<protein>
    <recommendedName>
        <fullName evidence="2">Beta-lactamase-related domain-containing protein</fullName>
    </recommendedName>
</protein>
<dbReference type="HOGENOM" id="CLU_148796_0_0_1"/>
<feature type="domain" description="Beta-lactamase-related" evidence="2">
    <location>
        <begin position="14"/>
        <end position="124"/>
    </location>
</feature>